<gene>
    <name evidence="10" type="ORF">ACFQ5J_12855</name>
</gene>
<dbReference type="EC" id="1.97.1.-" evidence="10"/>
<dbReference type="PIRSF" id="PIRSF000371">
    <property type="entry name" value="PFL_act_enz"/>
    <property type="match status" value="1"/>
</dbReference>
<dbReference type="InterPro" id="IPR012839">
    <property type="entry name" value="Organic_radical_activase"/>
</dbReference>
<dbReference type="SFLD" id="SFLDS00029">
    <property type="entry name" value="Radical_SAM"/>
    <property type="match status" value="1"/>
</dbReference>
<evidence type="ECO:0000256" key="8">
    <source>
        <dbReference type="ARBA" id="ARBA00023014"/>
    </source>
</evidence>
<dbReference type="PROSITE" id="PS51918">
    <property type="entry name" value="RADICAL_SAM"/>
    <property type="match status" value="1"/>
</dbReference>
<dbReference type="SFLD" id="SFLDG01066">
    <property type="entry name" value="organic_radical-activating_enz"/>
    <property type="match status" value="1"/>
</dbReference>
<keyword evidence="5" id="KW-0479">Metal-binding</keyword>
<evidence type="ECO:0000256" key="6">
    <source>
        <dbReference type="ARBA" id="ARBA00023002"/>
    </source>
</evidence>
<dbReference type="GO" id="GO:0016491">
    <property type="term" value="F:oxidoreductase activity"/>
    <property type="evidence" value="ECO:0007669"/>
    <property type="project" value="UniProtKB-KW"/>
</dbReference>
<dbReference type="PROSITE" id="PS01087">
    <property type="entry name" value="RADICAL_ACTIVATING"/>
    <property type="match status" value="1"/>
</dbReference>
<name>A0ABW4EBX8_9LACO</name>
<dbReference type="Gene3D" id="3.20.20.70">
    <property type="entry name" value="Aldolase class I"/>
    <property type="match status" value="1"/>
</dbReference>
<evidence type="ECO:0000313" key="10">
    <source>
        <dbReference type="EMBL" id="MFD1486115.1"/>
    </source>
</evidence>
<dbReference type="NCBIfam" id="TIGR02494">
    <property type="entry name" value="PFLE_PFLC"/>
    <property type="match status" value="1"/>
</dbReference>
<dbReference type="RefSeq" id="WP_125749931.1">
    <property type="nucleotide sequence ID" value="NZ_JBHTON010000053.1"/>
</dbReference>
<evidence type="ECO:0000256" key="1">
    <source>
        <dbReference type="ARBA" id="ARBA00001966"/>
    </source>
</evidence>
<evidence type="ECO:0000256" key="7">
    <source>
        <dbReference type="ARBA" id="ARBA00023004"/>
    </source>
</evidence>
<dbReference type="InterPro" id="IPR058240">
    <property type="entry name" value="rSAM_sf"/>
</dbReference>
<comment type="similarity">
    <text evidence="2">Belongs to the organic radical-activating enzymes family.</text>
</comment>
<reference evidence="11" key="1">
    <citation type="journal article" date="2019" name="Int. J. Syst. Evol. Microbiol.">
        <title>The Global Catalogue of Microorganisms (GCM) 10K type strain sequencing project: providing services to taxonomists for standard genome sequencing and annotation.</title>
        <authorList>
            <consortium name="The Broad Institute Genomics Platform"/>
            <consortium name="The Broad Institute Genome Sequencing Center for Infectious Disease"/>
            <person name="Wu L."/>
            <person name="Ma J."/>
        </authorList>
    </citation>
    <scope>NUCLEOTIDE SEQUENCE [LARGE SCALE GENOMIC DNA]</scope>
    <source>
        <strain evidence="11">CCM 8903</strain>
    </source>
</reference>
<evidence type="ECO:0000259" key="9">
    <source>
        <dbReference type="PROSITE" id="PS51918"/>
    </source>
</evidence>
<proteinExistence type="inferred from homology"/>
<accession>A0ABW4EBX8</accession>
<keyword evidence="11" id="KW-1185">Reference proteome</keyword>
<dbReference type="PANTHER" id="PTHR30352:SF4">
    <property type="entry name" value="PYRUVATE FORMATE-LYASE 2-ACTIVATING ENZYME"/>
    <property type="match status" value="1"/>
</dbReference>
<sequence>MELQGCIFNIQRFSIHDGPGIRTSVFLKGCPLRCKWCANPESQSRKPEPMWDNAQKCEIITGDYYNVEDVMQVIRRDVDYYHESGGGVTVTGGEALAQADFTVALLKQCQSEGFDTACETCAYASGKEFQDMLDHLDHLIMDVKHWNSLTHRQWTNGSLDPILNNVKLGVASGKDMLVRIPVIPGFNDSLDDAEHFGTLLADLNVPHVELLPFHQFGKNKYHFLKRDYAFENVAALQQKDLVPFQTVLQEHGLDCRIGG</sequence>
<organism evidence="10 11">
    <name type="scientific">Lacticaseibacillus baoqingensis</name>
    <dbReference type="NCBI Taxonomy" id="2486013"/>
    <lineage>
        <taxon>Bacteria</taxon>
        <taxon>Bacillati</taxon>
        <taxon>Bacillota</taxon>
        <taxon>Bacilli</taxon>
        <taxon>Lactobacillales</taxon>
        <taxon>Lactobacillaceae</taxon>
        <taxon>Lacticaseibacillus</taxon>
    </lineage>
</organism>
<dbReference type="InterPro" id="IPR013785">
    <property type="entry name" value="Aldolase_TIM"/>
</dbReference>
<keyword evidence="6 10" id="KW-0560">Oxidoreductase</keyword>
<keyword evidence="4" id="KW-0949">S-adenosyl-L-methionine</keyword>
<evidence type="ECO:0000256" key="3">
    <source>
        <dbReference type="ARBA" id="ARBA00022485"/>
    </source>
</evidence>
<dbReference type="Proteomes" id="UP001597252">
    <property type="component" value="Unassembled WGS sequence"/>
</dbReference>
<dbReference type="InterPro" id="IPR034457">
    <property type="entry name" value="Organic_radical-activating"/>
</dbReference>
<keyword evidence="3" id="KW-0004">4Fe-4S</keyword>
<keyword evidence="7" id="KW-0408">Iron</keyword>
<evidence type="ECO:0000256" key="4">
    <source>
        <dbReference type="ARBA" id="ARBA00022691"/>
    </source>
</evidence>
<dbReference type="PANTHER" id="PTHR30352">
    <property type="entry name" value="PYRUVATE FORMATE-LYASE-ACTIVATING ENZYME"/>
    <property type="match status" value="1"/>
</dbReference>
<protein>
    <submittedName>
        <fullName evidence="10">Glycyl-radical enzyme activating protein</fullName>
        <ecNumber evidence="10">1.97.1.-</ecNumber>
    </submittedName>
</protein>
<dbReference type="SUPFAM" id="SSF102114">
    <property type="entry name" value="Radical SAM enzymes"/>
    <property type="match status" value="1"/>
</dbReference>
<keyword evidence="8" id="KW-0411">Iron-sulfur</keyword>
<evidence type="ECO:0000313" key="11">
    <source>
        <dbReference type="Proteomes" id="UP001597252"/>
    </source>
</evidence>
<dbReference type="InterPro" id="IPR001989">
    <property type="entry name" value="Radical_activat_CS"/>
</dbReference>
<evidence type="ECO:0000256" key="5">
    <source>
        <dbReference type="ARBA" id="ARBA00022723"/>
    </source>
</evidence>
<comment type="cofactor">
    <cofactor evidence="1">
        <name>[4Fe-4S] cluster</name>
        <dbReference type="ChEBI" id="CHEBI:49883"/>
    </cofactor>
</comment>
<comment type="caution">
    <text evidence="10">The sequence shown here is derived from an EMBL/GenBank/DDBJ whole genome shotgun (WGS) entry which is preliminary data.</text>
</comment>
<dbReference type="EMBL" id="JBHTON010000053">
    <property type="protein sequence ID" value="MFD1486115.1"/>
    <property type="molecule type" value="Genomic_DNA"/>
</dbReference>
<dbReference type="InterPro" id="IPR007197">
    <property type="entry name" value="rSAM"/>
</dbReference>
<evidence type="ECO:0000256" key="2">
    <source>
        <dbReference type="ARBA" id="ARBA00009777"/>
    </source>
</evidence>
<feature type="domain" description="Radical SAM core" evidence="9">
    <location>
        <begin position="16"/>
        <end position="254"/>
    </location>
</feature>
<dbReference type="Pfam" id="PF04055">
    <property type="entry name" value="Radical_SAM"/>
    <property type="match status" value="1"/>
</dbReference>